<feature type="region of interest" description="Disordered" evidence="1">
    <location>
        <begin position="215"/>
        <end position="260"/>
    </location>
</feature>
<accession>A0A420I5L3</accession>
<dbReference type="PANTHER" id="PTHR21521">
    <property type="entry name" value="AMUN, ISOFORM A"/>
    <property type="match status" value="1"/>
</dbReference>
<name>A0A420I5L3_9PEZI</name>
<evidence type="ECO:0000313" key="3">
    <source>
        <dbReference type="Proteomes" id="UP000285405"/>
    </source>
</evidence>
<dbReference type="OrthoDB" id="8249012at2759"/>
<gene>
    <name evidence="2" type="ORF">GcC1_127018</name>
</gene>
<evidence type="ECO:0000313" key="2">
    <source>
        <dbReference type="EMBL" id="RKF64993.1"/>
    </source>
</evidence>
<organism evidence="2 3">
    <name type="scientific">Golovinomyces cichoracearum</name>
    <dbReference type="NCBI Taxonomy" id="62708"/>
    <lineage>
        <taxon>Eukaryota</taxon>
        <taxon>Fungi</taxon>
        <taxon>Dikarya</taxon>
        <taxon>Ascomycota</taxon>
        <taxon>Pezizomycotina</taxon>
        <taxon>Leotiomycetes</taxon>
        <taxon>Erysiphales</taxon>
        <taxon>Erysiphaceae</taxon>
        <taxon>Golovinomyces</taxon>
    </lineage>
</organism>
<reference evidence="2 3" key="1">
    <citation type="journal article" date="2018" name="BMC Genomics">
        <title>Comparative genome analyses reveal sequence features reflecting distinct modes of host-adaptation between dicot and monocot powdery mildew.</title>
        <authorList>
            <person name="Wu Y."/>
            <person name="Ma X."/>
            <person name="Pan Z."/>
            <person name="Kale S.D."/>
            <person name="Song Y."/>
            <person name="King H."/>
            <person name="Zhang Q."/>
            <person name="Presley C."/>
            <person name="Deng X."/>
            <person name="Wei C.I."/>
            <person name="Xiao S."/>
        </authorList>
    </citation>
    <scope>NUCLEOTIDE SEQUENCE [LARGE SCALE GENOMIC DNA]</scope>
    <source>
        <strain evidence="2">UCSC1</strain>
    </source>
</reference>
<dbReference type="Proteomes" id="UP000285405">
    <property type="component" value="Unassembled WGS sequence"/>
</dbReference>
<evidence type="ECO:0000256" key="1">
    <source>
        <dbReference type="SAM" id="MobiDB-lite"/>
    </source>
</evidence>
<dbReference type="EMBL" id="MCBR01012732">
    <property type="protein sequence ID" value="RKF64993.1"/>
    <property type="molecule type" value="Genomic_DNA"/>
</dbReference>
<sequence length="315" mass="36198">MTFRQKCLMASLITQHEFDNALSRYPSILKNIIKNAKPGAQSLEELDEFRYRTAIANFNKSKKRTMEISDVIKLVEWKMHHGTFRPSLRKLVSSNSNDTLTAATKSAFDYYSKNKNDITGTLEKLTKPLRGIGPATGSLLLSIHDPENIVFFSDELYRWLCIDGRKVSLRYTIKEFEKLYEKSKNFMSRIQCTPIELEKVAYVFIIEQDLSQRQQLSKSSKKSPNGLTSPNRNEEISLSQRLNRSKALRKNEPSEVAQDGSNRLESIVKVRTGEVQRQQELVTGDFSPDINFLNISTQKKRKASDSLKHRQKKGK</sequence>
<comment type="caution">
    <text evidence="2">The sequence shown here is derived from an EMBL/GenBank/DDBJ whole genome shotgun (WGS) entry which is preliminary data.</text>
</comment>
<proteinExistence type="predicted"/>
<protein>
    <submittedName>
        <fullName evidence="2">Uncharacterized protein</fullName>
    </submittedName>
</protein>
<dbReference type="PANTHER" id="PTHR21521:SF0">
    <property type="entry name" value="AMUN, ISOFORM A"/>
    <property type="match status" value="1"/>
</dbReference>
<feature type="compositionally biased region" description="Polar residues" evidence="1">
    <location>
        <begin position="225"/>
        <end position="242"/>
    </location>
</feature>
<dbReference type="AlphaFoldDB" id="A0A420I5L3"/>